<keyword evidence="1" id="KW-1133">Transmembrane helix</keyword>
<proteinExistence type="predicted"/>
<dbReference type="OMA" id="SFRIGPK"/>
<dbReference type="AlphaFoldDB" id="T1H7C7"/>
<keyword evidence="1" id="KW-0472">Membrane</keyword>
<reference evidence="2" key="2">
    <citation type="submission" date="2015-06" db="UniProtKB">
        <authorList>
            <consortium name="EnsemblMetazoa"/>
        </authorList>
    </citation>
    <scope>IDENTIFICATION</scope>
</reference>
<dbReference type="STRING" id="36166.T1H7C7"/>
<dbReference type="EnsemblMetazoa" id="MESCA012665-RA">
    <property type="protein sequence ID" value="MESCA012665-PA"/>
    <property type="gene ID" value="MESCA012665"/>
</dbReference>
<keyword evidence="3" id="KW-1185">Reference proteome</keyword>
<keyword evidence="1" id="KW-0812">Transmembrane</keyword>
<reference evidence="3" key="1">
    <citation type="submission" date="2013-02" db="EMBL/GenBank/DDBJ databases">
        <authorList>
            <person name="Hughes D."/>
        </authorList>
    </citation>
    <scope>NUCLEOTIDE SEQUENCE</scope>
    <source>
        <strain>Durham</strain>
        <strain evidence="3">NC isolate 2 -- Noor lab</strain>
    </source>
</reference>
<evidence type="ECO:0000313" key="3">
    <source>
        <dbReference type="Proteomes" id="UP000015102"/>
    </source>
</evidence>
<name>T1H7C7_MEGSC</name>
<dbReference type="Proteomes" id="UP000015102">
    <property type="component" value="Unassembled WGS sequence"/>
</dbReference>
<protein>
    <submittedName>
        <fullName evidence="2">Uncharacterized protein</fullName>
    </submittedName>
</protein>
<dbReference type="HOGENOM" id="CLU_193238_0_0_1"/>
<feature type="transmembrane region" description="Helical" evidence="1">
    <location>
        <begin position="27"/>
        <end position="46"/>
    </location>
</feature>
<sequence>MIQTQEYKRQTSAKLPKRSWIQRNPRLFQVTFVTTSLLVFFSKPIYDIFFAERLPHPRNKVKS</sequence>
<evidence type="ECO:0000256" key="1">
    <source>
        <dbReference type="SAM" id="Phobius"/>
    </source>
</evidence>
<organism evidence="2 3">
    <name type="scientific">Megaselia scalaris</name>
    <name type="common">Humpbacked fly</name>
    <name type="synonym">Phora scalaris</name>
    <dbReference type="NCBI Taxonomy" id="36166"/>
    <lineage>
        <taxon>Eukaryota</taxon>
        <taxon>Metazoa</taxon>
        <taxon>Ecdysozoa</taxon>
        <taxon>Arthropoda</taxon>
        <taxon>Hexapoda</taxon>
        <taxon>Insecta</taxon>
        <taxon>Pterygota</taxon>
        <taxon>Neoptera</taxon>
        <taxon>Endopterygota</taxon>
        <taxon>Diptera</taxon>
        <taxon>Brachycera</taxon>
        <taxon>Muscomorpha</taxon>
        <taxon>Platypezoidea</taxon>
        <taxon>Phoridae</taxon>
        <taxon>Megaseliini</taxon>
        <taxon>Megaselia</taxon>
    </lineage>
</organism>
<accession>T1H7C7</accession>
<evidence type="ECO:0000313" key="2">
    <source>
        <dbReference type="EnsemblMetazoa" id="MESCA012665-PA"/>
    </source>
</evidence>